<evidence type="ECO:0008006" key="6">
    <source>
        <dbReference type="Google" id="ProtNLM"/>
    </source>
</evidence>
<organism evidence="4 5">
    <name type="scientific">Monosporascus ibericus</name>
    <dbReference type="NCBI Taxonomy" id="155417"/>
    <lineage>
        <taxon>Eukaryota</taxon>
        <taxon>Fungi</taxon>
        <taxon>Dikarya</taxon>
        <taxon>Ascomycota</taxon>
        <taxon>Pezizomycotina</taxon>
        <taxon>Sordariomycetes</taxon>
        <taxon>Xylariomycetidae</taxon>
        <taxon>Xylariales</taxon>
        <taxon>Xylariales incertae sedis</taxon>
        <taxon>Monosporascus</taxon>
    </lineage>
</organism>
<feature type="transmembrane region" description="Helical" evidence="2">
    <location>
        <begin position="204"/>
        <end position="227"/>
    </location>
</feature>
<accession>A0A4Q4SUL4</accession>
<dbReference type="Proteomes" id="UP000293360">
    <property type="component" value="Unassembled WGS sequence"/>
</dbReference>
<evidence type="ECO:0000256" key="1">
    <source>
        <dbReference type="SAM" id="MobiDB-lite"/>
    </source>
</evidence>
<name>A0A4Q4SUL4_9PEZI</name>
<dbReference type="OrthoDB" id="3630276at2759"/>
<keyword evidence="2" id="KW-1133">Transmembrane helix</keyword>
<evidence type="ECO:0000256" key="2">
    <source>
        <dbReference type="SAM" id="Phobius"/>
    </source>
</evidence>
<evidence type="ECO:0000313" key="5">
    <source>
        <dbReference type="Proteomes" id="UP000293360"/>
    </source>
</evidence>
<feature type="signal peptide" evidence="3">
    <location>
        <begin position="1"/>
        <end position="22"/>
    </location>
</feature>
<keyword evidence="5" id="KW-1185">Reference proteome</keyword>
<protein>
    <recommendedName>
        <fullName evidence="6">Extracellular membrane protein CFEM domain-containing protein</fullName>
    </recommendedName>
</protein>
<keyword evidence="3" id="KW-0732">Signal</keyword>
<feature type="chain" id="PRO_5020310981" description="Extracellular membrane protein CFEM domain-containing protein" evidence="3">
    <location>
        <begin position="23"/>
        <end position="287"/>
    </location>
</feature>
<sequence length="287" mass="30277">MALSSTLLSLLALLPQAPVVGATAARAECVHARGEAFAEAAACGDKGSLRNCFDTSPSYVPRDLLERCFERAGCTPEEAVIEAGFIVKQCDDGENRGQEAELRRRGSPTSMPAMTIMPLVLGRQDATTTAAPLQFQPQIQCSSNTVITTQSCPVQSTGTASGQQLECFDAPSTTQVCRAENICMKDKTGVDICMERDDNITGSALVFTIILVIVFAGGLATLLALCIRDKRAEKRLAAQKEAAAIAKANVVETSAAPTGPRRPLRTPSAGSQRAGGDPFNDTSRIGQ</sequence>
<evidence type="ECO:0000313" key="4">
    <source>
        <dbReference type="EMBL" id="RYO82549.1"/>
    </source>
</evidence>
<proteinExistence type="predicted"/>
<dbReference type="STRING" id="155417.A0A4Q4SUL4"/>
<gene>
    <name evidence="4" type="ORF">DL764_009588</name>
</gene>
<dbReference type="AlphaFoldDB" id="A0A4Q4SUL4"/>
<keyword evidence="2" id="KW-0472">Membrane</keyword>
<reference evidence="4 5" key="1">
    <citation type="submission" date="2018-06" db="EMBL/GenBank/DDBJ databases">
        <title>Complete Genomes of Monosporascus.</title>
        <authorList>
            <person name="Robinson A.J."/>
            <person name="Natvig D.O."/>
        </authorList>
    </citation>
    <scope>NUCLEOTIDE SEQUENCE [LARGE SCALE GENOMIC DNA]</scope>
    <source>
        <strain evidence="4 5">CBS 110550</strain>
    </source>
</reference>
<keyword evidence="2" id="KW-0812">Transmembrane</keyword>
<dbReference type="EMBL" id="QJNU01000936">
    <property type="protein sequence ID" value="RYO82549.1"/>
    <property type="molecule type" value="Genomic_DNA"/>
</dbReference>
<comment type="caution">
    <text evidence="4">The sequence shown here is derived from an EMBL/GenBank/DDBJ whole genome shotgun (WGS) entry which is preliminary data.</text>
</comment>
<feature type="region of interest" description="Disordered" evidence="1">
    <location>
        <begin position="249"/>
        <end position="287"/>
    </location>
</feature>
<evidence type="ECO:0000256" key="3">
    <source>
        <dbReference type="SAM" id="SignalP"/>
    </source>
</evidence>